<dbReference type="AlphaFoldDB" id="K5WQ70"/>
<dbReference type="PRINTS" id="PR00385">
    <property type="entry name" value="P450"/>
</dbReference>
<dbReference type="GO" id="GO:0005506">
    <property type="term" value="F:iron ion binding"/>
    <property type="evidence" value="ECO:0007669"/>
    <property type="project" value="InterPro"/>
</dbReference>
<evidence type="ECO:0000313" key="9">
    <source>
        <dbReference type="EMBL" id="EKM52492.1"/>
    </source>
</evidence>
<dbReference type="KEGG" id="pco:PHACADRAFT_100698"/>
<dbReference type="RefSeq" id="XP_007398836.1">
    <property type="nucleotide sequence ID" value="XM_007398774.1"/>
</dbReference>
<keyword evidence="10" id="KW-1185">Reference proteome</keyword>
<dbReference type="GO" id="GO:0016705">
    <property type="term" value="F:oxidoreductase activity, acting on paired donors, with incorporation or reduction of molecular oxygen"/>
    <property type="evidence" value="ECO:0007669"/>
    <property type="project" value="InterPro"/>
</dbReference>
<dbReference type="OrthoDB" id="1470350at2759"/>
<dbReference type="PANTHER" id="PTHR24291">
    <property type="entry name" value="CYTOCHROME P450 FAMILY 4"/>
    <property type="match status" value="1"/>
</dbReference>
<evidence type="ECO:0000256" key="1">
    <source>
        <dbReference type="ARBA" id="ARBA00010617"/>
    </source>
</evidence>
<keyword evidence="4 8" id="KW-0560">Oxidoreductase</keyword>
<organism evidence="9 10">
    <name type="scientific">Phanerochaete carnosa (strain HHB-10118-sp)</name>
    <name type="common">White-rot fungus</name>
    <name type="synonym">Peniophora carnosa</name>
    <dbReference type="NCBI Taxonomy" id="650164"/>
    <lineage>
        <taxon>Eukaryota</taxon>
        <taxon>Fungi</taxon>
        <taxon>Dikarya</taxon>
        <taxon>Basidiomycota</taxon>
        <taxon>Agaricomycotina</taxon>
        <taxon>Agaricomycetes</taxon>
        <taxon>Polyporales</taxon>
        <taxon>Phanerochaetaceae</taxon>
        <taxon>Phanerochaete</taxon>
    </lineage>
</organism>
<dbReference type="Proteomes" id="UP000008370">
    <property type="component" value="Unassembled WGS sequence"/>
</dbReference>
<dbReference type="InterPro" id="IPR002401">
    <property type="entry name" value="Cyt_P450_E_grp-I"/>
</dbReference>
<feature type="non-terminal residue" evidence="9">
    <location>
        <position position="521"/>
    </location>
</feature>
<protein>
    <recommendedName>
        <fullName evidence="11">Cytochrome P450</fullName>
    </recommendedName>
</protein>
<dbReference type="HOGENOM" id="CLU_001570_25_0_1"/>
<dbReference type="PANTHER" id="PTHR24291:SF50">
    <property type="entry name" value="BIFUNCTIONAL ALBAFLAVENONE MONOOXYGENASE_TERPENE SYNTHASE"/>
    <property type="match status" value="1"/>
</dbReference>
<keyword evidence="6 8" id="KW-0503">Monooxygenase</keyword>
<gene>
    <name evidence="9" type="ORF">PHACADRAFT_100698</name>
</gene>
<evidence type="ECO:0000256" key="4">
    <source>
        <dbReference type="ARBA" id="ARBA00023002"/>
    </source>
</evidence>
<sequence>ASQKTGNLPGFRCLVSPMHLLGAALPTCSINPGLSWQWLWKDKVYKEAGTETISILPYLMGPPVICTSSPEVMKQFVAMKGQSEKPPEAGILVRIWGPNVFSEGGDVWRRHRRIVQPAFSPRTYALICTETSRLYDEMVVAEAWMGKDTIDIPDVNVITHKLALLVISCCGFGNPLSWMHDSPAVSGSMSLHEAFSIVSAGSIERILLPRWMCNLPIRRVRQLEQAYSTVERFMRELIASRRRELVEGPKQDSKGSEDGPDTSEYRDVFRIMLEASEQERKHALNDEELVFTRNNSRRKYLLLTVEQQGNTFVMLFAGHETTSNTLNAAIGFLACHSEIQDEVYEEVKSMLDGNELDLNTLEKLDKVQACFLEAGRLLPTAFAMPRTTVVNNVVVTHAGPPGLPDEKLVLEKGTVLYVDAIGVLYNPRVFNDPYAFKPERWYGATANDMLMFSVGARACLGRRFALSEGVAFLAKLIKDWKIEPILLSGETENQWRSRVLTAKMRLTLAVADVPVRLRRRV</sequence>
<proteinExistence type="inferred from homology"/>
<dbReference type="Pfam" id="PF00067">
    <property type="entry name" value="p450"/>
    <property type="match status" value="1"/>
</dbReference>
<dbReference type="PROSITE" id="PS00086">
    <property type="entry name" value="CYTOCHROME_P450"/>
    <property type="match status" value="1"/>
</dbReference>
<dbReference type="InterPro" id="IPR050196">
    <property type="entry name" value="Cytochrome_P450_Monoox"/>
</dbReference>
<dbReference type="EMBL" id="JH930475">
    <property type="protein sequence ID" value="EKM52492.1"/>
    <property type="molecule type" value="Genomic_DNA"/>
</dbReference>
<evidence type="ECO:0000256" key="7">
    <source>
        <dbReference type="PIRSR" id="PIRSR602401-1"/>
    </source>
</evidence>
<evidence type="ECO:0008006" key="11">
    <source>
        <dbReference type="Google" id="ProtNLM"/>
    </source>
</evidence>
<comment type="similarity">
    <text evidence="1 8">Belongs to the cytochrome P450 family.</text>
</comment>
<dbReference type="InterPro" id="IPR017972">
    <property type="entry name" value="Cyt_P450_CS"/>
</dbReference>
<dbReference type="InterPro" id="IPR001128">
    <property type="entry name" value="Cyt_P450"/>
</dbReference>
<keyword evidence="3 7" id="KW-0479">Metal-binding</keyword>
<accession>K5WQ70</accession>
<dbReference type="Gene3D" id="1.10.630.10">
    <property type="entry name" value="Cytochrome P450"/>
    <property type="match status" value="1"/>
</dbReference>
<keyword evidence="2 7" id="KW-0349">Heme</keyword>
<dbReference type="GeneID" id="18907169"/>
<dbReference type="GO" id="GO:0020037">
    <property type="term" value="F:heme binding"/>
    <property type="evidence" value="ECO:0007669"/>
    <property type="project" value="InterPro"/>
</dbReference>
<dbReference type="PRINTS" id="PR00463">
    <property type="entry name" value="EP450I"/>
</dbReference>
<dbReference type="SUPFAM" id="SSF48264">
    <property type="entry name" value="Cytochrome P450"/>
    <property type="match status" value="1"/>
</dbReference>
<dbReference type="STRING" id="650164.K5WQ70"/>
<keyword evidence="5 7" id="KW-0408">Iron</keyword>
<evidence type="ECO:0000256" key="8">
    <source>
        <dbReference type="RuleBase" id="RU000461"/>
    </source>
</evidence>
<feature type="binding site" description="axial binding residue" evidence="7">
    <location>
        <position position="459"/>
    </location>
    <ligand>
        <name>heme</name>
        <dbReference type="ChEBI" id="CHEBI:30413"/>
    </ligand>
    <ligandPart>
        <name>Fe</name>
        <dbReference type="ChEBI" id="CHEBI:18248"/>
    </ligandPart>
</feature>
<evidence type="ECO:0000256" key="5">
    <source>
        <dbReference type="ARBA" id="ARBA00023004"/>
    </source>
</evidence>
<name>K5WQ70_PHACS</name>
<evidence type="ECO:0000256" key="6">
    <source>
        <dbReference type="ARBA" id="ARBA00023033"/>
    </source>
</evidence>
<dbReference type="GO" id="GO:0004497">
    <property type="term" value="F:monooxygenase activity"/>
    <property type="evidence" value="ECO:0007669"/>
    <property type="project" value="UniProtKB-KW"/>
</dbReference>
<evidence type="ECO:0000313" key="10">
    <source>
        <dbReference type="Proteomes" id="UP000008370"/>
    </source>
</evidence>
<dbReference type="InterPro" id="IPR036396">
    <property type="entry name" value="Cyt_P450_sf"/>
</dbReference>
<reference evidence="9 10" key="1">
    <citation type="journal article" date="2012" name="BMC Genomics">
        <title>Comparative genomics of the white-rot fungi, Phanerochaete carnosa and P. chrysosporium, to elucidate the genetic basis of the distinct wood types they colonize.</title>
        <authorList>
            <person name="Suzuki H."/>
            <person name="MacDonald J."/>
            <person name="Syed K."/>
            <person name="Salamov A."/>
            <person name="Hori C."/>
            <person name="Aerts A."/>
            <person name="Henrissat B."/>
            <person name="Wiebenga A."/>
            <person name="vanKuyk P.A."/>
            <person name="Barry K."/>
            <person name="Lindquist E."/>
            <person name="LaButti K."/>
            <person name="Lapidus A."/>
            <person name="Lucas S."/>
            <person name="Coutinho P."/>
            <person name="Gong Y."/>
            <person name="Samejima M."/>
            <person name="Mahadevan R."/>
            <person name="Abou-Zaid M."/>
            <person name="de Vries R.P."/>
            <person name="Igarashi K."/>
            <person name="Yadav J.S."/>
            <person name="Grigoriev I.V."/>
            <person name="Master E.R."/>
        </authorList>
    </citation>
    <scope>NUCLEOTIDE SEQUENCE [LARGE SCALE GENOMIC DNA]</scope>
    <source>
        <strain evidence="9 10">HHB-10118-sp</strain>
    </source>
</reference>
<evidence type="ECO:0000256" key="3">
    <source>
        <dbReference type="ARBA" id="ARBA00022723"/>
    </source>
</evidence>
<evidence type="ECO:0000256" key="2">
    <source>
        <dbReference type="ARBA" id="ARBA00022617"/>
    </source>
</evidence>
<dbReference type="InParanoid" id="K5WQ70"/>
<comment type="cofactor">
    <cofactor evidence="7">
        <name>heme</name>
        <dbReference type="ChEBI" id="CHEBI:30413"/>
    </cofactor>
</comment>